<gene>
    <name evidence="5" type="ORF">DRF62_19110</name>
</gene>
<dbReference type="InterPro" id="IPR009057">
    <property type="entry name" value="Homeodomain-like_sf"/>
</dbReference>
<dbReference type="Gene3D" id="1.10.10.60">
    <property type="entry name" value="Homeodomain-like"/>
    <property type="match status" value="1"/>
</dbReference>
<keyword evidence="2" id="KW-0238">DNA-binding</keyword>
<evidence type="ECO:0000256" key="2">
    <source>
        <dbReference type="ARBA" id="ARBA00023125"/>
    </source>
</evidence>
<sequence length="193" mass="22191">MKIFIKNMVCGRCIAAVSAIFEEFNIKITQIALGEVEIDGEVSKTDIQLIENRLNETGFERIKDATHQLVDKIKNLIIIKIGKLDIDENFLLSKFLSVELHKDYSSLSKVFSQNENITVEQFFILQKIEKVKELLLYNEFNLTEIAGKLGYKSVQHLSSQFRSTTGFTPTEFKKLKVHNRKSLDMVQETEAKN</sequence>
<comment type="caution">
    <text evidence="5">The sequence shown here is derived from an EMBL/GenBank/DDBJ whole genome shotgun (WGS) entry which is preliminary data.</text>
</comment>
<keyword evidence="3" id="KW-0804">Transcription</keyword>
<proteinExistence type="predicted"/>
<dbReference type="EMBL" id="QNVS01000099">
    <property type="protein sequence ID" value="REC50550.1"/>
    <property type="molecule type" value="Genomic_DNA"/>
</dbReference>
<dbReference type="GO" id="GO:0003700">
    <property type="term" value="F:DNA-binding transcription factor activity"/>
    <property type="evidence" value="ECO:0007669"/>
    <property type="project" value="InterPro"/>
</dbReference>
<keyword evidence="6" id="KW-1185">Reference proteome</keyword>
<dbReference type="PANTHER" id="PTHR43280">
    <property type="entry name" value="ARAC-FAMILY TRANSCRIPTIONAL REGULATOR"/>
    <property type="match status" value="1"/>
</dbReference>
<organism evidence="5 6">
    <name type="scientific">Chryseobacterium piscium</name>
    <dbReference type="NCBI Taxonomy" id="333702"/>
    <lineage>
        <taxon>Bacteria</taxon>
        <taxon>Pseudomonadati</taxon>
        <taxon>Bacteroidota</taxon>
        <taxon>Flavobacteriia</taxon>
        <taxon>Flavobacteriales</taxon>
        <taxon>Weeksellaceae</taxon>
        <taxon>Chryseobacterium group</taxon>
        <taxon>Chryseobacterium</taxon>
    </lineage>
</organism>
<dbReference type="AlphaFoldDB" id="A0A3D9BA25"/>
<dbReference type="PANTHER" id="PTHR43280:SF28">
    <property type="entry name" value="HTH-TYPE TRANSCRIPTIONAL ACTIVATOR RHAS"/>
    <property type="match status" value="1"/>
</dbReference>
<accession>A0A3D9BA25</accession>
<dbReference type="Pfam" id="PF12833">
    <property type="entry name" value="HTH_18"/>
    <property type="match status" value="1"/>
</dbReference>
<dbReference type="SUPFAM" id="SSF46689">
    <property type="entry name" value="Homeodomain-like"/>
    <property type="match status" value="1"/>
</dbReference>
<name>A0A3D9BA25_9FLAO</name>
<evidence type="ECO:0000313" key="5">
    <source>
        <dbReference type="EMBL" id="REC50550.1"/>
    </source>
</evidence>
<dbReference type="InterPro" id="IPR018060">
    <property type="entry name" value="HTH_AraC"/>
</dbReference>
<keyword evidence="1" id="KW-0805">Transcription regulation</keyword>
<dbReference type="SMART" id="SM00342">
    <property type="entry name" value="HTH_ARAC"/>
    <property type="match status" value="1"/>
</dbReference>
<feature type="domain" description="HTH araC/xylS-type" evidence="4">
    <location>
        <begin position="105"/>
        <end position="175"/>
    </location>
</feature>
<dbReference type="Proteomes" id="UP000256512">
    <property type="component" value="Unassembled WGS sequence"/>
</dbReference>
<dbReference type="PROSITE" id="PS01124">
    <property type="entry name" value="HTH_ARAC_FAMILY_2"/>
    <property type="match status" value="1"/>
</dbReference>
<dbReference type="RefSeq" id="WP_079464615.1">
    <property type="nucleotide sequence ID" value="NZ_QNVS01000099.1"/>
</dbReference>
<evidence type="ECO:0000256" key="3">
    <source>
        <dbReference type="ARBA" id="ARBA00023163"/>
    </source>
</evidence>
<evidence type="ECO:0000256" key="1">
    <source>
        <dbReference type="ARBA" id="ARBA00023015"/>
    </source>
</evidence>
<protein>
    <submittedName>
        <fullName evidence="5">AraC family transcriptional regulator</fullName>
    </submittedName>
</protein>
<evidence type="ECO:0000313" key="6">
    <source>
        <dbReference type="Proteomes" id="UP000256512"/>
    </source>
</evidence>
<dbReference type="GO" id="GO:0043565">
    <property type="term" value="F:sequence-specific DNA binding"/>
    <property type="evidence" value="ECO:0007669"/>
    <property type="project" value="InterPro"/>
</dbReference>
<evidence type="ECO:0000259" key="4">
    <source>
        <dbReference type="PROSITE" id="PS01124"/>
    </source>
</evidence>
<reference evidence="5 6" key="1">
    <citation type="journal article" date="2006" name="Int. J. Syst. Evol. Microbiol.">
        <title>Chryseobacterium piscium sp. nov., isolated from fish of the South Atlantic Ocean off South Africa.</title>
        <authorList>
            <person name="de Beer H."/>
            <person name="Hugo C.J."/>
            <person name="Jooste P.J."/>
            <person name="Vancanneyt M."/>
            <person name="Coenye T."/>
            <person name="Vandamme P."/>
        </authorList>
    </citation>
    <scope>NUCLEOTIDE SEQUENCE [LARGE SCALE GENOMIC DNA]</scope>
    <source>
        <strain evidence="5 6">CCUG 51923</strain>
    </source>
</reference>